<feature type="transmembrane region" description="Helical" evidence="1">
    <location>
        <begin position="93"/>
        <end position="113"/>
    </location>
</feature>
<sequence length="256" mass="26998">MRPATARERQSGAFVDSMINFDRFRFFVPALAGATLRDRVVSSLGAALGIAVTASLCAYFAGDRSSLPMLVAPIGASAVLLFAVPASPLAQPWSIIGGNVVSAFVGVTAARLIDNPVVAAGVAVGGAIFAMSLLRCLHPPGGAAALTAVIGGKAIISAGYLFPLVPVGLDSIVLVTMGWLFHRVSTHTYPHRVPHVEPAQPATDDIGILHPTAIDHALADLGETFDIRREDLDLLLERAEFHERELRRGDSPARPR</sequence>
<dbReference type="PANTHER" id="PTHR33741">
    <property type="entry name" value="TRANSMEMBRANE PROTEIN DDB_G0269096-RELATED"/>
    <property type="match status" value="1"/>
</dbReference>
<keyword evidence="1" id="KW-1133">Transmembrane helix</keyword>
<keyword evidence="1" id="KW-0472">Membrane</keyword>
<keyword evidence="1 3" id="KW-0812">Transmembrane</keyword>
<dbReference type="AlphaFoldDB" id="A0A0K1Q633"/>
<evidence type="ECO:0000259" key="2">
    <source>
        <dbReference type="Pfam" id="PF04982"/>
    </source>
</evidence>
<gene>
    <name evidence="3" type="ORF">AKJ09_07847</name>
</gene>
<feature type="transmembrane region" description="Helical" evidence="1">
    <location>
        <begin position="40"/>
        <end position="61"/>
    </location>
</feature>
<dbReference type="InterPro" id="IPR058581">
    <property type="entry name" value="TM_HPP"/>
</dbReference>
<dbReference type="Pfam" id="PF04982">
    <property type="entry name" value="TM_HPP"/>
    <property type="match status" value="1"/>
</dbReference>
<dbReference type="EMBL" id="CP012333">
    <property type="protein sequence ID" value="AKV01184.1"/>
    <property type="molecule type" value="Genomic_DNA"/>
</dbReference>
<name>A0A0K1Q633_9BACT</name>
<feature type="transmembrane region" description="Helical" evidence="1">
    <location>
        <begin position="119"/>
        <end position="137"/>
    </location>
</feature>
<feature type="domain" description="HPP transmembrane region" evidence="2">
    <location>
        <begin position="35"/>
        <end position="190"/>
    </location>
</feature>
<dbReference type="Proteomes" id="UP000064967">
    <property type="component" value="Chromosome"/>
</dbReference>
<evidence type="ECO:0000313" key="3">
    <source>
        <dbReference type="EMBL" id="AKV01184.1"/>
    </source>
</evidence>
<dbReference type="STRING" id="1391654.AKJ09_07847"/>
<evidence type="ECO:0000256" key="1">
    <source>
        <dbReference type="SAM" id="Phobius"/>
    </source>
</evidence>
<protein>
    <submittedName>
        <fullName evidence="3">Putative transmembrane protein</fullName>
    </submittedName>
</protein>
<proteinExistence type="predicted"/>
<evidence type="ECO:0000313" key="4">
    <source>
        <dbReference type="Proteomes" id="UP000064967"/>
    </source>
</evidence>
<feature type="transmembrane region" description="Helical" evidence="1">
    <location>
        <begin position="158"/>
        <end position="181"/>
    </location>
</feature>
<reference evidence="3 4" key="1">
    <citation type="submission" date="2015-08" db="EMBL/GenBank/DDBJ databases">
        <authorList>
            <person name="Babu N.S."/>
            <person name="Beckwith C.J."/>
            <person name="Beseler K.G."/>
            <person name="Brison A."/>
            <person name="Carone J.V."/>
            <person name="Caskin T.P."/>
            <person name="Diamond M."/>
            <person name="Durham M.E."/>
            <person name="Foxe J.M."/>
            <person name="Go M."/>
            <person name="Henderson B.A."/>
            <person name="Jones I.B."/>
            <person name="McGettigan J.A."/>
            <person name="Micheletti S.J."/>
            <person name="Nasrallah M.E."/>
            <person name="Ortiz D."/>
            <person name="Piller C.R."/>
            <person name="Privatt S.R."/>
            <person name="Schneider S.L."/>
            <person name="Sharp S."/>
            <person name="Smith T.C."/>
            <person name="Stanton J.D."/>
            <person name="Ullery H.E."/>
            <person name="Wilson R.J."/>
            <person name="Serrano M.G."/>
            <person name="Buck G."/>
            <person name="Lee V."/>
            <person name="Wang Y."/>
            <person name="Carvalho R."/>
            <person name="Voegtly L."/>
            <person name="Shi R."/>
            <person name="Duckworth R."/>
            <person name="Johnson A."/>
            <person name="Loviza R."/>
            <person name="Walstead R."/>
            <person name="Shah Z."/>
            <person name="Kiflezghi M."/>
            <person name="Wade K."/>
            <person name="Ball S.L."/>
            <person name="Bradley K.W."/>
            <person name="Asai D.J."/>
            <person name="Bowman C.A."/>
            <person name="Russell D.A."/>
            <person name="Pope W.H."/>
            <person name="Jacobs-Sera D."/>
            <person name="Hendrix R.W."/>
            <person name="Hatfull G.F."/>
        </authorList>
    </citation>
    <scope>NUCLEOTIDE SEQUENCE [LARGE SCALE GENOMIC DNA]</scope>
    <source>
        <strain evidence="3 4">DSM 27648</strain>
    </source>
</reference>
<dbReference type="InterPro" id="IPR007065">
    <property type="entry name" value="HPP"/>
</dbReference>
<organism evidence="3 4">
    <name type="scientific">Labilithrix luteola</name>
    <dbReference type="NCBI Taxonomy" id="1391654"/>
    <lineage>
        <taxon>Bacteria</taxon>
        <taxon>Pseudomonadati</taxon>
        <taxon>Myxococcota</taxon>
        <taxon>Polyangia</taxon>
        <taxon>Polyangiales</taxon>
        <taxon>Labilitrichaceae</taxon>
        <taxon>Labilithrix</taxon>
    </lineage>
</organism>
<dbReference type="PANTHER" id="PTHR33741:SF5">
    <property type="entry name" value="TRANSMEMBRANE PROTEIN DDB_G0269096-RELATED"/>
    <property type="match status" value="1"/>
</dbReference>
<dbReference type="RefSeq" id="WP_205633897.1">
    <property type="nucleotide sequence ID" value="NZ_CP012333.1"/>
</dbReference>
<dbReference type="KEGG" id="llu:AKJ09_07847"/>
<keyword evidence="4" id="KW-1185">Reference proteome</keyword>
<accession>A0A0K1Q633</accession>